<evidence type="ECO:0000313" key="4">
    <source>
        <dbReference type="Proteomes" id="UP001596152"/>
    </source>
</evidence>
<dbReference type="Gene3D" id="3.40.50.1390">
    <property type="entry name" value="Resolvase, N-terminal catalytic domain"/>
    <property type="match status" value="1"/>
</dbReference>
<feature type="region of interest" description="Disordered" evidence="1">
    <location>
        <begin position="486"/>
        <end position="532"/>
    </location>
</feature>
<keyword evidence="4" id="KW-1185">Reference proteome</keyword>
<dbReference type="PANTHER" id="PTHR30461">
    <property type="entry name" value="DNA-INVERTASE FROM LAMBDOID PROPHAGE"/>
    <property type="match status" value="1"/>
</dbReference>
<accession>A0ABW0FW15</accession>
<dbReference type="Pfam" id="PF00239">
    <property type="entry name" value="Resolvase"/>
    <property type="match status" value="1"/>
</dbReference>
<dbReference type="SMART" id="SM00857">
    <property type="entry name" value="Resolvase"/>
    <property type="match status" value="1"/>
</dbReference>
<name>A0ABW0FW15_9CAUL</name>
<feature type="domain" description="Resolvase/invertase-type recombinase catalytic" evidence="2">
    <location>
        <begin position="22"/>
        <end position="171"/>
    </location>
</feature>
<evidence type="ECO:0000313" key="3">
    <source>
        <dbReference type="EMBL" id="MFC5345294.1"/>
    </source>
</evidence>
<evidence type="ECO:0000259" key="2">
    <source>
        <dbReference type="PROSITE" id="PS51736"/>
    </source>
</evidence>
<dbReference type="RefSeq" id="WP_374036589.1">
    <property type="nucleotide sequence ID" value="NZ_CP169082.1"/>
</dbReference>
<dbReference type="Proteomes" id="UP001596152">
    <property type="component" value="Unassembled WGS sequence"/>
</dbReference>
<reference evidence="4" key="1">
    <citation type="journal article" date="2019" name="Int. J. Syst. Evol. Microbiol.">
        <title>The Global Catalogue of Microorganisms (GCM) 10K type strain sequencing project: providing services to taxonomists for standard genome sequencing and annotation.</title>
        <authorList>
            <consortium name="The Broad Institute Genomics Platform"/>
            <consortium name="The Broad Institute Genome Sequencing Center for Infectious Disease"/>
            <person name="Wu L."/>
            <person name="Ma J."/>
        </authorList>
    </citation>
    <scope>NUCLEOTIDE SEQUENCE [LARGE SCALE GENOMIC DNA]</scope>
    <source>
        <strain evidence="4">JCM 12125</strain>
    </source>
</reference>
<dbReference type="InterPro" id="IPR011109">
    <property type="entry name" value="DNA_bind_recombinase_dom"/>
</dbReference>
<gene>
    <name evidence="3" type="ORF">ACFPIE_15355</name>
</gene>
<protein>
    <submittedName>
        <fullName evidence="3">Recombinase family protein</fullName>
    </submittedName>
</protein>
<dbReference type="InterPro" id="IPR050639">
    <property type="entry name" value="SSR_resolvase"/>
</dbReference>
<dbReference type="InterPro" id="IPR036162">
    <property type="entry name" value="Resolvase-like_N_sf"/>
</dbReference>
<dbReference type="SUPFAM" id="SSF53041">
    <property type="entry name" value="Resolvase-like"/>
    <property type="match status" value="1"/>
</dbReference>
<comment type="caution">
    <text evidence="3">The sequence shown here is derived from an EMBL/GenBank/DDBJ whole genome shotgun (WGS) entry which is preliminary data.</text>
</comment>
<dbReference type="Gene3D" id="3.90.1750.20">
    <property type="entry name" value="Putative Large Serine Recombinase, Chain B, Domain 2"/>
    <property type="match status" value="1"/>
</dbReference>
<dbReference type="PANTHER" id="PTHR30461:SF23">
    <property type="entry name" value="DNA RECOMBINASE-RELATED"/>
    <property type="match status" value="1"/>
</dbReference>
<dbReference type="InterPro" id="IPR006119">
    <property type="entry name" value="Resolv_N"/>
</dbReference>
<dbReference type="CDD" id="cd00338">
    <property type="entry name" value="Ser_Recombinase"/>
    <property type="match status" value="1"/>
</dbReference>
<dbReference type="InterPro" id="IPR038109">
    <property type="entry name" value="DNA_bind_recomb_sf"/>
</dbReference>
<dbReference type="EMBL" id="JBHSLF010000045">
    <property type="protein sequence ID" value="MFC5345294.1"/>
    <property type="molecule type" value="Genomic_DNA"/>
</dbReference>
<evidence type="ECO:0000256" key="1">
    <source>
        <dbReference type="SAM" id="MobiDB-lite"/>
    </source>
</evidence>
<organism evidence="3 4">
    <name type="scientific">Brevundimonas staleyi</name>
    <dbReference type="NCBI Taxonomy" id="74326"/>
    <lineage>
        <taxon>Bacteria</taxon>
        <taxon>Pseudomonadati</taxon>
        <taxon>Pseudomonadota</taxon>
        <taxon>Alphaproteobacteria</taxon>
        <taxon>Caulobacterales</taxon>
        <taxon>Caulobacteraceae</taxon>
        <taxon>Brevundimonas</taxon>
    </lineage>
</organism>
<dbReference type="Pfam" id="PF07508">
    <property type="entry name" value="Recombinase"/>
    <property type="match status" value="1"/>
</dbReference>
<proteinExistence type="predicted"/>
<sequence>MTLTADDGCETAAAERLEGQIRAAQYLRMSDAQQHYSIACQREINADYAARRGYVVVRTYVDEARSGVTIKGRDGLKALLGDVLDAPDYSAVLVTDVSRWGRFQDPDEAAHYEFLCRQAGVQVIYCAEVFDNDGGQASMILKSVKRVMAAEFSRQLSARTRAGMRRAQIMGECSGGPAAYGFAKEAYDPATGRTHVLVPGERKAHRGQTLRFVPGPTEEVAVVREIFRRYGRGGQSPLEIARHLNGKGTAYRGGTDWTSYRVRAILDNELVVGIQCFGKSHYQFGDRRRSRAREDWSRVRIFPPLVAPALFARASARRALQARRTYTDDALIEDLRRLIARHGRVTEGIVAAWGLVSPRLYGRRFGTLGTALRLAGQTAYVRAGRTWQAQDLTWDRVRPALERLLDERGYLSASVIDACPYVPRSKTLKTYFGSLPALFAAVGDPLTKRERISLAWVRRGRQNAAADRPAQRDQLVERPSIQPAWHPAFPQGSLAPALRPAAGGSASNVERAERPEAVAGQLASVPARRSPS</sequence>
<dbReference type="PROSITE" id="PS51736">
    <property type="entry name" value="RECOMBINASES_3"/>
    <property type="match status" value="1"/>
</dbReference>